<dbReference type="AlphaFoldDB" id="A0A1Y2LEU7"/>
<evidence type="ECO:0000313" key="3">
    <source>
        <dbReference type="Proteomes" id="UP000193396"/>
    </source>
</evidence>
<dbReference type="RefSeq" id="WP_085616048.1">
    <property type="nucleotide sequence ID" value="NZ_JBLXAE010000004.1"/>
</dbReference>
<evidence type="ECO:0000313" key="2">
    <source>
        <dbReference type="EMBL" id="OSQ49490.1"/>
    </source>
</evidence>
<feature type="compositionally biased region" description="Low complexity" evidence="1">
    <location>
        <begin position="89"/>
        <end position="106"/>
    </location>
</feature>
<gene>
    <name evidence="2" type="ORF">TALK_03810</name>
</gene>
<comment type="caution">
    <text evidence="2">The sequence shown here is derived from an EMBL/GenBank/DDBJ whole genome shotgun (WGS) entry which is preliminary data.</text>
</comment>
<accession>A0A1Y2LEU7</accession>
<keyword evidence="3" id="KW-1185">Reference proteome</keyword>
<name>A0A1Y2LEU7_9PROT</name>
<dbReference type="Proteomes" id="UP000193396">
    <property type="component" value="Unassembled WGS sequence"/>
</dbReference>
<feature type="region of interest" description="Disordered" evidence="1">
    <location>
        <begin position="83"/>
        <end position="147"/>
    </location>
</feature>
<dbReference type="EMBL" id="JFKB01000002">
    <property type="protein sequence ID" value="OSQ49490.1"/>
    <property type="molecule type" value="Genomic_DNA"/>
</dbReference>
<reference evidence="2 3" key="1">
    <citation type="submission" date="2014-03" db="EMBL/GenBank/DDBJ databases">
        <title>The draft genome sequence of Thalassospira alkalitolerans JCM 18968.</title>
        <authorList>
            <person name="Lai Q."/>
            <person name="Shao Z."/>
        </authorList>
    </citation>
    <scope>NUCLEOTIDE SEQUENCE [LARGE SCALE GENOMIC DNA]</scope>
    <source>
        <strain evidence="2 3">JCM 18968</strain>
    </source>
</reference>
<sequence>MSAISILGQGLSFSIPVSSRSSVGESEGIERSSAFSAAPITDPISPTAAIGSQGSNLADSLQSVMLALQEGGGEGAFAAAMMSVEEESQQASSSDDATANSQSSSSGPPGIEQFEAEDPRDAELKPALNTGLSDEEAKKTQQENAEIQRQQISAEIDNISADIKSGVSGTDSRIAAQIMSGAANSARPVAMAQAA</sequence>
<organism evidence="2 3">
    <name type="scientific">Thalassospira alkalitolerans</name>
    <dbReference type="NCBI Taxonomy" id="1293890"/>
    <lineage>
        <taxon>Bacteria</taxon>
        <taxon>Pseudomonadati</taxon>
        <taxon>Pseudomonadota</taxon>
        <taxon>Alphaproteobacteria</taxon>
        <taxon>Rhodospirillales</taxon>
        <taxon>Thalassospiraceae</taxon>
        <taxon>Thalassospira</taxon>
    </lineage>
</organism>
<evidence type="ECO:0000256" key="1">
    <source>
        <dbReference type="SAM" id="MobiDB-lite"/>
    </source>
</evidence>
<protein>
    <submittedName>
        <fullName evidence="2">Uncharacterized protein</fullName>
    </submittedName>
</protein>
<proteinExistence type="predicted"/>